<feature type="transmembrane region" description="Helical" evidence="5">
    <location>
        <begin position="165"/>
        <end position="186"/>
    </location>
</feature>
<evidence type="ECO:0000256" key="4">
    <source>
        <dbReference type="ARBA" id="ARBA00023136"/>
    </source>
</evidence>
<feature type="transmembrane region" description="Helical" evidence="5">
    <location>
        <begin position="79"/>
        <end position="100"/>
    </location>
</feature>
<feature type="domain" description="Integral membrane bound transporter" evidence="6">
    <location>
        <begin position="310"/>
        <end position="436"/>
    </location>
</feature>
<evidence type="ECO:0000313" key="10">
    <source>
        <dbReference type="Proteomes" id="UP000603463"/>
    </source>
</evidence>
<dbReference type="Pfam" id="PF13515">
    <property type="entry name" value="FUSC_2"/>
    <property type="match status" value="1"/>
</dbReference>
<feature type="transmembrane region" description="Helical" evidence="5">
    <location>
        <begin position="423"/>
        <end position="441"/>
    </location>
</feature>
<comment type="caution">
    <text evidence="8">The sequence shown here is derived from an EMBL/GenBank/DDBJ whole genome shotgun (WGS) entry which is preliminary data.</text>
</comment>
<feature type="transmembrane region" description="Helical" evidence="5">
    <location>
        <begin position="394"/>
        <end position="411"/>
    </location>
</feature>
<dbReference type="InterPro" id="IPR049453">
    <property type="entry name" value="Memb_transporter_dom"/>
</dbReference>
<dbReference type="EMBL" id="WUXR01000022">
    <property type="protein sequence ID" value="MBM4568674.1"/>
    <property type="molecule type" value="Genomic_DNA"/>
</dbReference>
<evidence type="ECO:0000256" key="5">
    <source>
        <dbReference type="SAM" id="Phobius"/>
    </source>
</evidence>
<accession>A0A9Q5RUB8</accession>
<evidence type="ECO:0000256" key="3">
    <source>
        <dbReference type="ARBA" id="ARBA00022989"/>
    </source>
</evidence>
<dbReference type="GO" id="GO:0016020">
    <property type="term" value="C:membrane"/>
    <property type="evidence" value="ECO:0007669"/>
    <property type="project" value="UniProtKB-SubCell"/>
</dbReference>
<dbReference type="Proteomes" id="UP000808906">
    <property type="component" value="Unassembled WGS sequence"/>
</dbReference>
<evidence type="ECO:0000313" key="7">
    <source>
        <dbReference type="EMBL" id="MBM4568674.1"/>
    </source>
</evidence>
<keyword evidence="3 5" id="KW-1133">Transmembrane helix</keyword>
<dbReference type="AlphaFoldDB" id="A0A9Q5RUB8"/>
<keyword evidence="2 5" id="KW-0812">Transmembrane</keyword>
<dbReference type="Proteomes" id="UP000603463">
    <property type="component" value="Unassembled WGS sequence"/>
</dbReference>
<name>A0A9Q5RUB8_RHOHA</name>
<feature type="transmembrane region" description="Helical" evidence="5">
    <location>
        <begin position="112"/>
        <end position="135"/>
    </location>
</feature>
<reference evidence="7" key="1">
    <citation type="submission" date="2019-11" db="EMBL/GenBank/DDBJ databases">
        <title>Spread of Macrolides and rifampicin resistant Rhodococcus equi in clinical isolates in the USA.</title>
        <authorList>
            <person name="Alvarez-Narvaez S."/>
            <person name="Huber L."/>
            <person name="Cohen N.D."/>
            <person name="Slovis N."/>
            <person name="Greiter M."/>
            <person name="Giguere S."/>
            <person name="Hart K."/>
        </authorList>
    </citation>
    <scope>NUCLEOTIDE SEQUENCE</scope>
    <source>
        <strain evidence="7">Lh_17</strain>
    </source>
</reference>
<dbReference type="EMBL" id="WVBC01000034">
    <property type="protein sequence ID" value="NKT80837.1"/>
    <property type="molecule type" value="Genomic_DNA"/>
</dbReference>
<dbReference type="RefSeq" id="WP_084960589.1">
    <property type="nucleotide sequence ID" value="NZ_CP095477.1"/>
</dbReference>
<feature type="transmembrane region" description="Helical" evidence="5">
    <location>
        <begin position="44"/>
        <end position="67"/>
    </location>
</feature>
<feature type="transmembrane region" description="Helical" evidence="5">
    <location>
        <begin position="298"/>
        <end position="320"/>
    </location>
</feature>
<sequence>MSIEAPPPIPTPARPWPALVRVPRDGRRWPGTARAAVAVALPGLLGIALGHGPAAATAALGAFAVVYGESRPYRVRWRAVSAAAGVMVVAATLGAVVGSAVHEAASADGSAWWPMALVLTMSVFVAVAAFVVDALRIGAPGAFLPLLAVEIASALPAAGLPVGHVVGWTAIGAATAVAVAMSGCVLRPRTPERAAVASAIAAVDALDHDRGSAVRRHAAVKAVHTAWQCLHDADLAARDHPLTEDLLTAQDRCVALLHGSTSTLDADGEDLSRSVPAPRPTVRFRLGRAAHLRSRSTLIVVRLLVACPTAGAAAMLLGVARPDWAVITAAMILHQGPDRILGTYRAVHRFAGTVLGLVILAALTPLDPTGAALVLVLAASMAGIQAYLVRNYGLAMVFITILALLLAGLGSPADLTAVTRDRLVETVIGVVVAVVVLWAVLPASYRRILDDADARVDATIGQVDAAADPAEIRELRRALEFDLHSATTAALVAAHTDAGWTETRWARHHALNESGYRALARA</sequence>
<comment type="subcellular location">
    <subcellularLocation>
        <location evidence="1">Membrane</location>
        <topology evidence="1">Multi-pass membrane protein</topology>
    </subcellularLocation>
</comment>
<evidence type="ECO:0000256" key="2">
    <source>
        <dbReference type="ARBA" id="ARBA00022692"/>
    </source>
</evidence>
<evidence type="ECO:0000256" key="1">
    <source>
        <dbReference type="ARBA" id="ARBA00004141"/>
    </source>
</evidence>
<keyword evidence="4 5" id="KW-0472">Membrane</keyword>
<proteinExistence type="predicted"/>
<gene>
    <name evidence="7" type="ORF">GS441_25670</name>
    <name evidence="8" type="ORF">GS882_22450</name>
    <name evidence="9" type="ORF">GS947_03145</name>
</gene>
<reference evidence="8" key="2">
    <citation type="journal article" date="2020" name="Environ. Microbiol.">
        <title>The novel and transferable erm(51) gene confers Macrolides, Lincosamides, and Streptogramins B (MLSB) resistance to clonal Rhodococcus equi in the environment.</title>
        <authorList>
            <person name="Huber L."/>
            <person name="Giguere S."/>
            <person name="Slovis N.M."/>
            <person name="Alvarez-Narvaez S."/>
            <person name="Hart K.A."/>
            <person name="Greiter M."/>
            <person name="Morris E.R.A."/>
            <person name="Cohen N.D."/>
        </authorList>
    </citation>
    <scope>NUCLEOTIDE SEQUENCE</scope>
    <source>
        <strain evidence="8">Lh_116_1</strain>
        <strain evidence="9">Lh_16_1</strain>
    </source>
</reference>
<dbReference type="Proteomes" id="UP000608063">
    <property type="component" value="Unassembled WGS sequence"/>
</dbReference>
<evidence type="ECO:0000313" key="9">
    <source>
        <dbReference type="EMBL" id="NKW40635.1"/>
    </source>
</evidence>
<protein>
    <submittedName>
        <fullName evidence="8">FUSC family protein</fullName>
    </submittedName>
</protein>
<dbReference type="EMBL" id="WVDC01000001">
    <property type="protein sequence ID" value="NKW40635.1"/>
    <property type="molecule type" value="Genomic_DNA"/>
</dbReference>
<feature type="transmembrane region" description="Helical" evidence="5">
    <location>
        <begin position="142"/>
        <end position="159"/>
    </location>
</feature>
<evidence type="ECO:0000259" key="6">
    <source>
        <dbReference type="Pfam" id="PF13515"/>
    </source>
</evidence>
<organism evidence="8 10">
    <name type="scientific">Rhodococcus hoagii</name>
    <name type="common">Corynebacterium equii</name>
    <dbReference type="NCBI Taxonomy" id="43767"/>
    <lineage>
        <taxon>Bacteria</taxon>
        <taxon>Bacillati</taxon>
        <taxon>Actinomycetota</taxon>
        <taxon>Actinomycetes</taxon>
        <taxon>Mycobacteriales</taxon>
        <taxon>Nocardiaceae</taxon>
        <taxon>Prescottella</taxon>
    </lineage>
</organism>
<evidence type="ECO:0000313" key="8">
    <source>
        <dbReference type="EMBL" id="NKT80837.1"/>
    </source>
</evidence>